<accession>S8A8X3</accession>
<feature type="compositionally biased region" description="Polar residues" evidence="1">
    <location>
        <begin position="377"/>
        <end position="397"/>
    </location>
</feature>
<organism evidence="3 4">
    <name type="scientific">Dactylellina haptotyla (strain CBS 200.50)</name>
    <name type="common">Nematode-trapping fungus</name>
    <name type="synonym">Monacrosporium haptotylum</name>
    <dbReference type="NCBI Taxonomy" id="1284197"/>
    <lineage>
        <taxon>Eukaryota</taxon>
        <taxon>Fungi</taxon>
        <taxon>Dikarya</taxon>
        <taxon>Ascomycota</taxon>
        <taxon>Pezizomycotina</taxon>
        <taxon>Orbiliomycetes</taxon>
        <taxon>Orbiliales</taxon>
        <taxon>Orbiliaceae</taxon>
        <taxon>Dactylellina</taxon>
    </lineage>
</organism>
<feature type="compositionally biased region" description="Low complexity" evidence="1">
    <location>
        <begin position="136"/>
        <end position="146"/>
    </location>
</feature>
<reference evidence="4" key="2">
    <citation type="submission" date="2013-04" db="EMBL/GenBank/DDBJ databases">
        <title>Genomic mechanisms accounting for the adaptation to parasitism in nematode-trapping fungi.</title>
        <authorList>
            <person name="Ahren D.G."/>
        </authorList>
    </citation>
    <scope>NUCLEOTIDE SEQUENCE [LARGE SCALE GENOMIC DNA]</scope>
    <source>
        <strain evidence="4">CBS 200.50</strain>
    </source>
</reference>
<comment type="caution">
    <text evidence="3">The sequence shown here is derived from an EMBL/GenBank/DDBJ whole genome shotgun (WGS) entry which is preliminary data.</text>
</comment>
<sequence>MLPRKQFPFLLSALLHLVAVVSSSPAPKQYPELKIFGRQASNAICGAGSSRCSNPSVSNFCCPTGTECIAVLDNTAVGCCPTGQDCRIIAPSECGTAAAAASSSQLTKCTNGKCCPPGYLCDGNYCQLQFESWPQTTSSPQPSSSSVPGASNGGNATSLSQAQRQAGFISKDECPAVTIAGFASGFFPGSIVGAALAILIMCFRQRRKENKTRHWSRMPSHRSRKDAHGTTEKLASKSISKHDLTIGYNPEVVVTAPAEAYSGLGITGRHYAVSNTSTQMFAQYDEPDEPTRRGRLRVHGETPPLPSLALGATTDSTPGQSSESLGQSSTGTNTREKKSRKHKRKNSNPSFKDLASTSRFKFRNLLSHENLKEQRGSLASETSVGSSIHSSVFTSSERQSRGNRYPIALQTGANSRSKGPSPVTPTSLRNEITLQRANTTATERTNIEDDYTPITPAFADSDIPQPPHASGLQGPPIIDIPSHDYQLRPQLTSPELHEQYLNIPRQPNAGDRTSMAMTEMTEVDGYKSPFHDRFQYGAYHSEGSEDGYETDGRSVAANSMYPSSFLDIHFDANSPVSPIDNGDARSTYGGKTLREVPSIPSIPPLFQHKNRPLEELARSNSKTKSKGSKVDKLRAASPVDRESCDITVVIDDGRGLSPKWRANNMNTSSPNSSKGIGGAMTGGRYTMQTMQTNKF</sequence>
<dbReference type="EMBL" id="AQGS01000632">
    <property type="protein sequence ID" value="EPS37566.1"/>
    <property type="molecule type" value="Genomic_DNA"/>
</dbReference>
<feature type="compositionally biased region" description="Polar residues" evidence="1">
    <location>
        <begin position="411"/>
        <end position="429"/>
    </location>
</feature>
<feature type="compositionally biased region" description="Polar residues" evidence="1">
    <location>
        <begin position="663"/>
        <end position="674"/>
    </location>
</feature>
<feature type="compositionally biased region" description="Basic residues" evidence="1">
    <location>
        <begin position="337"/>
        <end position="346"/>
    </location>
</feature>
<protein>
    <submittedName>
        <fullName evidence="3">Uncharacterized protein</fullName>
    </submittedName>
</protein>
<gene>
    <name evidence="3" type="ORF">H072_8734</name>
</gene>
<evidence type="ECO:0000313" key="3">
    <source>
        <dbReference type="EMBL" id="EPS37566.1"/>
    </source>
</evidence>
<feature type="compositionally biased region" description="Polar residues" evidence="1">
    <location>
        <begin position="147"/>
        <end position="157"/>
    </location>
</feature>
<dbReference type="HOGENOM" id="CLU_396388_0_0_1"/>
<evidence type="ECO:0000256" key="1">
    <source>
        <dbReference type="SAM" id="MobiDB-lite"/>
    </source>
</evidence>
<feature type="region of interest" description="Disordered" evidence="1">
    <location>
        <begin position="372"/>
        <end position="429"/>
    </location>
</feature>
<feature type="compositionally biased region" description="Polar residues" evidence="1">
    <location>
        <begin position="313"/>
        <end position="333"/>
    </location>
</feature>
<dbReference type="eggNOG" id="ENOG502SF4J">
    <property type="taxonomic scope" value="Eukaryota"/>
</dbReference>
<feature type="region of interest" description="Disordered" evidence="1">
    <location>
        <begin position="210"/>
        <end position="236"/>
    </location>
</feature>
<keyword evidence="2" id="KW-0732">Signal</keyword>
<feature type="region of interest" description="Disordered" evidence="1">
    <location>
        <begin position="616"/>
        <end position="636"/>
    </location>
</feature>
<reference evidence="3 4" key="1">
    <citation type="journal article" date="2013" name="PLoS Genet.">
        <title>Genomic mechanisms accounting for the adaptation to parasitism in nematode-trapping fungi.</title>
        <authorList>
            <person name="Meerupati T."/>
            <person name="Andersson K.M."/>
            <person name="Friman E."/>
            <person name="Kumar D."/>
            <person name="Tunlid A."/>
            <person name="Ahren D."/>
        </authorList>
    </citation>
    <scope>NUCLEOTIDE SEQUENCE [LARGE SCALE GENOMIC DNA]</scope>
    <source>
        <strain evidence="3 4">CBS 200.50</strain>
    </source>
</reference>
<name>S8A8X3_DACHA</name>
<dbReference type="AlphaFoldDB" id="S8A8X3"/>
<evidence type="ECO:0000256" key="2">
    <source>
        <dbReference type="SAM" id="SignalP"/>
    </source>
</evidence>
<evidence type="ECO:0000313" key="4">
    <source>
        <dbReference type="Proteomes" id="UP000015100"/>
    </source>
</evidence>
<feature type="compositionally biased region" description="Basic and acidic residues" evidence="1">
    <location>
        <begin position="226"/>
        <end position="236"/>
    </location>
</feature>
<dbReference type="OrthoDB" id="5338512at2759"/>
<feature type="region of interest" description="Disordered" evidence="1">
    <location>
        <begin position="659"/>
        <end position="683"/>
    </location>
</feature>
<feature type="region of interest" description="Disordered" evidence="1">
    <location>
        <begin position="136"/>
        <end position="157"/>
    </location>
</feature>
<feature type="chain" id="PRO_5004547808" evidence="2">
    <location>
        <begin position="24"/>
        <end position="695"/>
    </location>
</feature>
<keyword evidence="4" id="KW-1185">Reference proteome</keyword>
<feature type="compositionally biased region" description="Basic residues" evidence="1">
    <location>
        <begin position="210"/>
        <end position="225"/>
    </location>
</feature>
<dbReference type="STRING" id="1284197.S8A8X3"/>
<dbReference type="Proteomes" id="UP000015100">
    <property type="component" value="Unassembled WGS sequence"/>
</dbReference>
<proteinExistence type="predicted"/>
<dbReference type="OMA" id="NTSTQMF"/>
<feature type="signal peptide" evidence="2">
    <location>
        <begin position="1"/>
        <end position="23"/>
    </location>
</feature>
<feature type="region of interest" description="Disordered" evidence="1">
    <location>
        <begin position="280"/>
        <end position="355"/>
    </location>
</feature>